<reference evidence="4 5" key="1">
    <citation type="submission" date="2019-08" db="EMBL/GenBank/DDBJ databases">
        <title>Draft genome sequence of Chryseobacterium sp. Gsoil 183.</title>
        <authorList>
            <person name="Im W.-T."/>
        </authorList>
    </citation>
    <scope>NUCLEOTIDE SEQUENCE [LARGE SCALE GENOMIC DNA]</scope>
    <source>
        <strain evidence="4 5">Gsoil 183</strain>
        <plasmid evidence="4">unnamed1</plasmid>
    </source>
</reference>
<gene>
    <name evidence="4" type="ORF">FW781_04650</name>
</gene>
<feature type="region of interest" description="Disordered" evidence="2">
    <location>
        <begin position="1"/>
        <end position="49"/>
    </location>
</feature>
<dbReference type="EMBL" id="VTRU01000001">
    <property type="protein sequence ID" value="TZF99220.1"/>
    <property type="molecule type" value="Genomic_DNA"/>
</dbReference>
<evidence type="ECO:0000256" key="2">
    <source>
        <dbReference type="SAM" id="MobiDB-lite"/>
    </source>
</evidence>
<feature type="coiled-coil region" evidence="1">
    <location>
        <begin position="779"/>
        <end position="806"/>
    </location>
</feature>
<dbReference type="OrthoDB" id="4317910at2"/>
<keyword evidence="3" id="KW-1133">Transmembrane helix</keyword>
<feature type="transmembrane region" description="Helical" evidence="3">
    <location>
        <begin position="450"/>
        <end position="467"/>
    </location>
</feature>
<keyword evidence="1" id="KW-0175">Coiled coil</keyword>
<organism evidence="4 5">
    <name type="scientific">Chryseobacterium panacisoli</name>
    <dbReference type="NCBI Taxonomy" id="1807141"/>
    <lineage>
        <taxon>Bacteria</taxon>
        <taxon>Pseudomonadati</taxon>
        <taxon>Bacteroidota</taxon>
        <taxon>Flavobacteriia</taxon>
        <taxon>Flavobacteriales</taxon>
        <taxon>Weeksellaceae</taxon>
        <taxon>Chryseobacterium group</taxon>
        <taxon>Chryseobacterium</taxon>
    </lineage>
</organism>
<keyword evidence="5" id="KW-1185">Reference proteome</keyword>
<accession>A0A5D8ZXF8</accession>
<feature type="transmembrane region" description="Helical" evidence="3">
    <location>
        <begin position="526"/>
        <end position="547"/>
    </location>
</feature>
<protein>
    <submittedName>
        <fullName evidence="4">Uncharacterized protein</fullName>
    </submittedName>
</protein>
<feature type="compositionally biased region" description="Low complexity" evidence="2">
    <location>
        <begin position="40"/>
        <end position="49"/>
    </location>
</feature>
<dbReference type="AlphaFoldDB" id="A0A5D8ZXF8"/>
<evidence type="ECO:0000313" key="4">
    <source>
        <dbReference type="EMBL" id="TZF99220.1"/>
    </source>
</evidence>
<evidence type="ECO:0000256" key="3">
    <source>
        <dbReference type="SAM" id="Phobius"/>
    </source>
</evidence>
<feature type="compositionally biased region" description="Basic and acidic residues" evidence="2">
    <location>
        <begin position="1"/>
        <end position="13"/>
    </location>
</feature>
<keyword evidence="3" id="KW-0812">Transmembrane</keyword>
<feature type="compositionally biased region" description="Basic and acidic residues" evidence="2">
    <location>
        <begin position="238"/>
        <end position="254"/>
    </location>
</feature>
<sequence>MKAAKPVEKDNKAHQNQRQNKPVVVHQSEAKVSGVQIPKSGNLNIIKGSGNSNNNTVGANGTTPMVHGSQTIYDQGSEIMYKKQQESLAKTGDPNHPETRDAEKGYLFALNINQVQDYHDVKPETYQPKEQTAESQILAPELVFQAGGKERVTHKGDVYTLHFDTYKTDEFRRSIDTNYKLDRYAERMIFGEEVNHSWTPEFENAYVQKLVSSGGTADYRKSDYKGVVGGKGTGNGEKSGKESGEENTTKPNQEKTLEELKSELAKLPNEIKKLIKLEKGNLKPSDYQRLLVIAQKLKQLSQEDIALFQLLTLKATDNIELFEKAVDLFLAKKEELKALSEQAQAANVPQSMQEAIEGSWNGFDENQIGKISESDQYDLAREQTTKATGAQLQYMKDHPGEVIKDFAKAATLMNTPEAAEAIEKDIQEAANGDVNAWQRLAAGLGAGAKISGWLLAAVCIVAVIALLTGVGEVAAVIATIVEVLLYTTITLSALESEARIKAASQAKDANTFKENVNQAASARANFIVALAMLGLAKAAGFIAKTYFPKTLAKIGESVKNFRAKLREMIGLDNFAAVKNGFLTELENNKQSLIQSGEQAKQNAVQTANELAQMDIQTFIERLDKAGDDFYVQATTQNGQATTWKAISQTPEGLKGIETYKEGLLQELRTEVPQHIDALIQEQVQAVNKMQEGVKLAKDTEACDAVLQEYEKFISKEEVGKRANEKQIEITKNLSEKALREIDDNLKKSDIFEEKPKQVDERLKYSEDIEGETPKYIIANEKAKQLIANAELEKELVQADLLNLAKETGGKMEGLDFAIKGEESLTRKIYDRTQDRHIEKIGIEKAINKVASKMNDVLRFTITFEPKVYVENYFKIVKELEAKGYKKTKAFNAWFQGDGSYRGLNVTFETPNGQQFELQFHTNETFRVKSETHDLYEASRAADATAELKATNNAKQAEAYKNIETPKNIDLLKNE</sequence>
<name>A0A5D8ZXF8_9FLAO</name>
<feature type="region of interest" description="Disordered" evidence="2">
    <location>
        <begin position="222"/>
        <end position="254"/>
    </location>
</feature>
<dbReference type="RefSeq" id="WP_149386346.1">
    <property type="nucleotide sequence ID" value="NZ_VTRU01000001.1"/>
</dbReference>
<evidence type="ECO:0000313" key="5">
    <source>
        <dbReference type="Proteomes" id="UP000323884"/>
    </source>
</evidence>
<dbReference type="Proteomes" id="UP000323884">
    <property type="component" value="Unassembled WGS sequence"/>
</dbReference>
<geneLocation type="plasmid" evidence="4">
    <name>unnamed1</name>
</geneLocation>
<comment type="caution">
    <text evidence="4">The sequence shown here is derived from an EMBL/GenBank/DDBJ whole genome shotgun (WGS) entry which is preliminary data.</text>
</comment>
<feature type="compositionally biased region" description="Gly residues" evidence="2">
    <location>
        <begin position="227"/>
        <end position="237"/>
    </location>
</feature>
<proteinExistence type="predicted"/>
<keyword evidence="3" id="KW-0472">Membrane</keyword>
<keyword evidence="4" id="KW-0614">Plasmid</keyword>
<evidence type="ECO:0000256" key="1">
    <source>
        <dbReference type="SAM" id="Coils"/>
    </source>
</evidence>